<evidence type="ECO:0000259" key="8">
    <source>
        <dbReference type="PROSITE" id="PS50850"/>
    </source>
</evidence>
<protein>
    <submittedName>
        <fullName evidence="9">MFS transporter</fullName>
    </submittedName>
</protein>
<keyword evidence="3 7" id="KW-0812">Transmembrane</keyword>
<comment type="caution">
    <text evidence="9">The sequence shown here is derived from an EMBL/GenBank/DDBJ whole genome shotgun (WGS) entry which is preliminary data.</text>
</comment>
<dbReference type="Gene3D" id="1.20.1250.20">
    <property type="entry name" value="MFS general substrate transporter like domains"/>
    <property type="match status" value="1"/>
</dbReference>
<evidence type="ECO:0000256" key="3">
    <source>
        <dbReference type="ARBA" id="ARBA00022692"/>
    </source>
</evidence>
<dbReference type="RefSeq" id="WP_167932965.1">
    <property type="nucleotide sequence ID" value="NZ_JAAVJB010000051.1"/>
</dbReference>
<feature type="compositionally biased region" description="Low complexity" evidence="6">
    <location>
        <begin position="188"/>
        <end position="201"/>
    </location>
</feature>
<name>A0ABX1AP49_9ACTN</name>
<dbReference type="InterPro" id="IPR036259">
    <property type="entry name" value="MFS_trans_sf"/>
</dbReference>
<dbReference type="PANTHER" id="PTHR23513">
    <property type="entry name" value="INTEGRAL MEMBRANE EFFLUX PROTEIN-RELATED"/>
    <property type="match status" value="1"/>
</dbReference>
<dbReference type="InterPro" id="IPR011701">
    <property type="entry name" value="MFS"/>
</dbReference>
<dbReference type="Proteomes" id="UP000746503">
    <property type="component" value="Unassembled WGS sequence"/>
</dbReference>
<organism evidence="9 10">
    <name type="scientific">Streptomyces spiramenti</name>
    <dbReference type="NCBI Taxonomy" id="2720606"/>
    <lineage>
        <taxon>Bacteria</taxon>
        <taxon>Bacillati</taxon>
        <taxon>Actinomycetota</taxon>
        <taxon>Actinomycetes</taxon>
        <taxon>Kitasatosporales</taxon>
        <taxon>Streptomycetaceae</taxon>
        <taxon>Streptomyces</taxon>
    </lineage>
</organism>
<dbReference type="InterPro" id="IPR020846">
    <property type="entry name" value="MFS_dom"/>
</dbReference>
<dbReference type="Pfam" id="PF07690">
    <property type="entry name" value="MFS_1"/>
    <property type="match status" value="1"/>
</dbReference>
<evidence type="ECO:0000313" key="10">
    <source>
        <dbReference type="Proteomes" id="UP000746503"/>
    </source>
</evidence>
<dbReference type="PANTHER" id="PTHR23513:SF6">
    <property type="entry name" value="MAJOR FACILITATOR SUPERFAMILY ASSOCIATED DOMAIN-CONTAINING PROTEIN"/>
    <property type="match status" value="1"/>
</dbReference>
<feature type="region of interest" description="Disordered" evidence="6">
    <location>
        <begin position="418"/>
        <end position="481"/>
    </location>
</feature>
<dbReference type="CDD" id="cd06173">
    <property type="entry name" value="MFS_MefA_like"/>
    <property type="match status" value="1"/>
</dbReference>
<evidence type="ECO:0000256" key="5">
    <source>
        <dbReference type="ARBA" id="ARBA00023136"/>
    </source>
</evidence>
<feature type="domain" description="Major facilitator superfamily (MFS) profile" evidence="8">
    <location>
        <begin position="3"/>
        <end position="416"/>
    </location>
</feature>
<accession>A0ABX1AP49</accession>
<keyword evidence="4 7" id="KW-1133">Transmembrane helix</keyword>
<proteinExistence type="predicted"/>
<dbReference type="SUPFAM" id="SSF103473">
    <property type="entry name" value="MFS general substrate transporter"/>
    <property type="match status" value="1"/>
</dbReference>
<gene>
    <name evidence="9" type="ORF">HCJ92_09085</name>
</gene>
<comment type="subcellular location">
    <subcellularLocation>
        <location evidence="1">Cell membrane</location>
        <topology evidence="1">Multi-pass membrane protein</topology>
    </subcellularLocation>
</comment>
<dbReference type="InterPro" id="IPR022324">
    <property type="entry name" value="Bacilysin_exporter_BacE_put"/>
</dbReference>
<keyword evidence="5 7" id="KW-0472">Membrane</keyword>
<dbReference type="PRINTS" id="PR01988">
    <property type="entry name" value="EXPORTERBACE"/>
</dbReference>
<feature type="transmembrane region" description="Helical" evidence="7">
    <location>
        <begin position="7"/>
        <end position="30"/>
    </location>
</feature>
<evidence type="ECO:0000256" key="2">
    <source>
        <dbReference type="ARBA" id="ARBA00022475"/>
    </source>
</evidence>
<feature type="transmembrane region" description="Helical" evidence="7">
    <location>
        <begin position="304"/>
        <end position="323"/>
    </location>
</feature>
<feature type="transmembrane region" description="Helical" evidence="7">
    <location>
        <begin position="36"/>
        <end position="56"/>
    </location>
</feature>
<evidence type="ECO:0000256" key="7">
    <source>
        <dbReference type="SAM" id="Phobius"/>
    </source>
</evidence>
<dbReference type="EMBL" id="JAAVJB010000051">
    <property type="protein sequence ID" value="NJP66438.1"/>
    <property type="molecule type" value="Genomic_DNA"/>
</dbReference>
<keyword evidence="10" id="KW-1185">Reference proteome</keyword>
<dbReference type="PROSITE" id="PS50850">
    <property type="entry name" value="MFS"/>
    <property type="match status" value="1"/>
</dbReference>
<feature type="compositionally biased region" description="Low complexity" evidence="6">
    <location>
        <begin position="428"/>
        <end position="467"/>
    </location>
</feature>
<evidence type="ECO:0000256" key="6">
    <source>
        <dbReference type="SAM" id="MobiDB-lite"/>
    </source>
</evidence>
<feature type="region of interest" description="Disordered" evidence="6">
    <location>
        <begin position="188"/>
        <end position="212"/>
    </location>
</feature>
<feature type="transmembrane region" description="Helical" evidence="7">
    <location>
        <begin position="329"/>
        <end position="348"/>
    </location>
</feature>
<feature type="transmembrane region" description="Helical" evidence="7">
    <location>
        <begin position="360"/>
        <end position="384"/>
    </location>
</feature>
<feature type="transmembrane region" description="Helical" evidence="7">
    <location>
        <begin position="390"/>
        <end position="411"/>
    </location>
</feature>
<reference evidence="9 10" key="1">
    <citation type="submission" date="2020-03" db="EMBL/GenBank/DDBJ databases">
        <title>Draft genome of Streptomyces sp. ventii, isolated from the Axial Seamount in the Pacific Ocean, and resequencing of the two type strains Streptomyces lonarensis strain NCL 716 and Streptomyces bohaiensis strain 11A07.</title>
        <authorList>
            <person name="Loughran R.M."/>
            <person name="Pfannmuller K.M."/>
            <person name="Wasson B.J."/>
            <person name="Deadmond M.C."/>
            <person name="Paddock B.E."/>
            <person name="Koyack M.J."/>
            <person name="Gallegos D.A."/>
            <person name="Mitchell E.A."/>
            <person name="Ushijima B."/>
            <person name="Saw J.H."/>
            <person name="Mcphail K.L."/>
            <person name="Videau P."/>
        </authorList>
    </citation>
    <scope>NUCLEOTIDE SEQUENCE [LARGE SCALE GENOMIC DNA]</scope>
    <source>
        <strain evidence="10">5675061</strain>
    </source>
</reference>
<evidence type="ECO:0000256" key="4">
    <source>
        <dbReference type="ARBA" id="ARBA00022989"/>
    </source>
</evidence>
<feature type="transmembrane region" description="Helical" evidence="7">
    <location>
        <begin position="160"/>
        <end position="179"/>
    </location>
</feature>
<sequence>MKHFRLLVFGNAISGYGSYLNMVALNVFVYQVTGSAFAAGLFMAVRLLTSVAAGFVSGRLVSRFDRKALMIGSDLVRSVMLLVLIPLPDTARLPVLFALAVAMGACTTLHQVALRSSVPEIVGPEKRLKANGLLVTGRSLAMIAGFASSGLVIAQFGYTAAFALNGVTFLVSAVILALLPIRTRSAVAPGASGDTGDTGAAESGDGAVARKEDDAGRAAGRWVSWALLRSLPVMAAMMAVRGADGLGSSSHNVALPVFSDALDPANPATFMSQFLATWAIGHIVAQQATSRYADRTGHSFGEKAFAVGAVVMSVAFILAFAGLPTVPAVAVALIAGMADGFTEIVYVTKLQETPDAQRGQMFGISAAVENGGFGLGMILCSLTLEFYSPIAVVGLFHGVAIAFCLGFLAFLARRGRRGTPAAEPPGSEPSAPGEAVSEPAPVAAAPGAAGVEAAAAERAATGPGDAATESGAARAAKGDEA</sequence>
<evidence type="ECO:0000313" key="9">
    <source>
        <dbReference type="EMBL" id="NJP66438.1"/>
    </source>
</evidence>
<keyword evidence="2" id="KW-1003">Cell membrane</keyword>
<feature type="transmembrane region" description="Helical" evidence="7">
    <location>
        <begin position="135"/>
        <end position="154"/>
    </location>
</feature>
<evidence type="ECO:0000256" key="1">
    <source>
        <dbReference type="ARBA" id="ARBA00004651"/>
    </source>
</evidence>